<proteinExistence type="predicted"/>
<name>A0A9P8THB0_9ASCO</name>
<reference evidence="4" key="2">
    <citation type="submission" date="2021-01" db="EMBL/GenBank/DDBJ databases">
        <authorList>
            <person name="Schikora-Tamarit M.A."/>
        </authorList>
    </citation>
    <scope>NUCLEOTIDE SEQUENCE</scope>
    <source>
        <strain evidence="4">CBS6341</strain>
    </source>
</reference>
<dbReference type="SUPFAM" id="SSF51905">
    <property type="entry name" value="FAD/NAD(P)-binding domain"/>
    <property type="match status" value="1"/>
</dbReference>
<dbReference type="PANTHER" id="PTHR23023">
    <property type="entry name" value="DIMETHYLANILINE MONOOXYGENASE"/>
    <property type="match status" value="1"/>
</dbReference>
<dbReference type="GO" id="GO:0050660">
    <property type="term" value="F:flavin adenine dinucleotide binding"/>
    <property type="evidence" value="ECO:0007669"/>
    <property type="project" value="InterPro"/>
</dbReference>
<dbReference type="InterPro" id="IPR050346">
    <property type="entry name" value="FMO-like"/>
</dbReference>
<keyword evidence="5" id="KW-1185">Reference proteome</keyword>
<dbReference type="PIRSF" id="PIRSF000332">
    <property type="entry name" value="FMO"/>
    <property type="match status" value="1"/>
</dbReference>
<dbReference type="EMBL" id="JAEUBF010000448">
    <property type="protein sequence ID" value="KAH3678351.1"/>
    <property type="molecule type" value="Genomic_DNA"/>
</dbReference>
<dbReference type="GO" id="GO:0016491">
    <property type="term" value="F:oxidoreductase activity"/>
    <property type="evidence" value="ECO:0007669"/>
    <property type="project" value="UniProtKB-KW"/>
</dbReference>
<comment type="caution">
    <text evidence="4">The sequence shown here is derived from an EMBL/GenBank/DDBJ whole genome shotgun (WGS) entry which is preliminary data.</text>
</comment>
<sequence>MTVDKQETFNIKKIAIIGGGISGISALYEFLHTSSDGKSYVGKEEPENQAFESITLFERNDELGGNWLFNSRSDPKFPEQEQLDNGDYSKPEALDTIYKGIPTDENLSKASKEDPFITNVDNETIRWNNSAAYPALFSNILGSLVRVSSGLNHYKVQKGNPLYPFSTAGQIQNDLLKFVKEQNLKRFIEFNTTVEKAQKIGGSWVLTLQRINKETGKAEWYTDKFDAIVTANGHYSIPFIPYFENLNVYNKRHPDDLWHTKAVKEFSKFKDQNVLIIGSNASSIDVIKFLVGDNAKSITISRRSVRNQDSNDPRNYKFTDEIFNHKDIILKPKISEISINGDDPKDDEIKFLDGTTGKYDKIIFATGYHFHYPFLVDKSLTQLGQIADANSKFSLVKTLYLYTFAINDPTFATIGVQQSPFLWATMESQASAIAGIWSNVKKLPSVETQQEWLRARNEDKKFHIFNLDTAKPDLADKAIELAPHGRVHPFDVLNVEKEEVEKGWDQLIKLYESFRTGELTFQKIKELGTLEKSQSLDKPIDVEA</sequence>
<evidence type="ECO:0000313" key="4">
    <source>
        <dbReference type="EMBL" id="KAH3678351.1"/>
    </source>
</evidence>
<protein>
    <recommendedName>
        <fullName evidence="6">Thiol-specific monooxygenase</fullName>
    </recommendedName>
</protein>
<reference evidence="4" key="1">
    <citation type="journal article" date="2021" name="Open Biol.">
        <title>Shared evolutionary footprints suggest mitochondrial oxidative damage underlies multiple complex I losses in fungi.</title>
        <authorList>
            <person name="Schikora-Tamarit M.A."/>
            <person name="Marcet-Houben M."/>
            <person name="Nosek J."/>
            <person name="Gabaldon T."/>
        </authorList>
    </citation>
    <scope>NUCLEOTIDE SEQUENCE</scope>
    <source>
        <strain evidence="4">CBS6341</strain>
    </source>
</reference>
<evidence type="ECO:0000313" key="5">
    <source>
        <dbReference type="Proteomes" id="UP000769528"/>
    </source>
</evidence>
<accession>A0A9P8THB0</accession>
<evidence type="ECO:0000256" key="2">
    <source>
        <dbReference type="ARBA" id="ARBA00022827"/>
    </source>
</evidence>
<organism evidence="4 5">
    <name type="scientific">Wickerhamomyces mucosus</name>
    <dbReference type="NCBI Taxonomy" id="1378264"/>
    <lineage>
        <taxon>Eukaryota</taxon>
        <taxon>Fungi</taxon>
        <taxon>Dikarya</taxon>
        <taxon>Ascomycota</taxon>
        <taxon>Saccharomycotina</taxon>
        <taxon>Saccharomycetes</taxon>
        <taxon>Phaffomycetales</taxon>
        <taxon>Wickerhamomycetaceae</taxon>
        <taxon>Wickerhamomyces</taxon>
    </lineage>
</organism>
<dbReference type="AlphaFoldDB" id="A0A9P8THB0"/>
<dbReference type="InterPro" id="IPR036188">
    <property type="entry name" value="FAD/NAD-bd_sf"/>
</dbReference>
<dbReference type="Gene3D" id="3.50.50.60">
    <property type="entry name" value="FAD/NAD(P)-binding domain"/>
    <property type="match status" value="2"/>
</dbReference>
<keyword evidence="2" id="KW-0274">FAD</keyword>
<evidence type="ECO:0000256" key="1">
    <source>
        <dbReference type="ARBA" id="ARBA00022630"/>
    </source>
</evidence>
<dbReference type="Pfam" id="PF13738">
    <property type="entry name" value="Pyr_redox_3"/>
    <property type="match status" value="1"/>
</dbReference>
<dbReference type="Proteomes" id="UP000769528">
    <property type="component" value="Unassembled WGS sequence"/>
</dbReference>
<keyword evidence="3" id="KW-0560">Oxidoreductase</keyword>
<dbReference type="GO" id="GO:0050661">
    <property type="term" value="F:NADP binding"/>
    <property type="evidence" value="ECO:0007669"/>
    <property type="project" value="InterPro"/>
</dbReference>
<dbReference type="InterPro" id="IPR000960">
    <property type="entry name" value="Flavin_mOase"/>
</dbReference>
<dbReference type="OrthoDB" id="66881at2759"/>
<evidence type="ECO:0000256" key="3">
    <source>
        <dbReference type="ARBA" id="ARBA00023002"/>
    </source>
</evidence>
<evidence type="ECO:0008006" key="6">
    <source>
        <dbReference type="Google" id="ProtNLM"/>
    </source>
</evidence>
<keyword evidence="1" id="KW-0285">Flavoprotein</keyword>
<gene>
    <name evidence="4" type="ORF">WICMUC_001584</name>
</gene>